<keyword evidence="2" id="KW-1185">Reference proteome</keyword>
<protein>
    <submittedName>
        <fullName evidence="3">Uncharacterized protein LOC113494064</fullName>
    </submittedName>
</protein>
<dbReference type="PANTHER" id="PTHR33939">
    <property type="entry name" value="PROTEIN CBG22215"/>
    <property type="match status" value="1"/>
</dbReference>
<organism evidence="2 3">
    <name type="scientific">Trichoplusia ni</name>
    <name type="common">Cabbage looper</name>
    <dbReference type="NCBI Taxonomy" id="7111"/>
    <lineage>
        <taxon>Eukaryota</taxon>
        <taxon>Metazoa</taxon>
        <taxon>Ecdysozoa</taxon>
        <taxon>Arthropoda</taxon>
        <taxon>Hexapoda</taxon>
        <taxon>Insecta</taxon>
        <taxon>Pterygota</taxon>
        <taxon>Neoptera</taxon>
        <taxon>Endopterygota</taxon>
        <taxon>Lepidoptera</taxon>
        <taxon>Glossata</taxon>
        <taxon>Ditrysia</taxon>
        <taxon>Noctuoidea</taxon>
        <taxon>Noctuidae</taxon>
        <taxon>Plusiinae</taxon>
        <taxon>Trichoplusia</taxon>
    </lineage>
</organism>
<name>A0A7E5VI52_TRINI</name>
<dbReference type="AlphaFoldDB" id="A0A7E5VI52"/>
<reference evidence="3" key="1">
    <citation type="submission" date="2025-08" db="UniProtKB">
        <authorList>
            <consortium name="RefSeq"/>
        </authorList>
    </citation>
    <scope>IDENTIFICATION</scope>
</reference>
<gene>
    <name evidence="3" type="primary">LOC113494064</name>
</gene>
<dbReference type="Gene3D" id="3.30.420.10">
    <property type="entry name" value="Ribonuclease H-like superfamily/Ribonuclease H"/>
    <property type="match status" value="1"/>
</dbReference>
<dbReference type="InterPro" id="IPR036397">
    <property type="entry name" value="RNaseH_sf"/>
</dbReference>
<dbReference type="InParanoid" id="A0A7E5VI52"/>
<accession>A0A7E5VI52</accession>
<proteinExistence type="predicted"/>
<evidence type="ECO:0000313" key="3">
    <source>
        <dbReference type="RefSeq" id="XP_026728002.1"/>
    </source>
</evidence>
<feature type="region of interest" description="Disordered" evidence="1">
    <location>
        <begin position="1"/>
        <end position="28"/>
    </location>
</feature>
<evidence type="ECO:0000313" key="2">
    <source>
        <dbReference type="Proteomes" id="UP000322000"/>
    </source>
</evidence>
<dbReference type="Proteomes" id="UP000322000">
    <property type="component" value="Chromosome 5"/>
</dbReference>
<dbReference type="RefSeq" id="XP_026728002.1">
    <property type="nucleotide sequence ID" value="XM_026872201.1"/>
</dbReference>
<dbReference type="GO" id="GO:0003676">
    <property type="term" value="F:nucleic acid binding"/>
    <property type="evidence" value="ECO:0007669"/>
    <property type="project" value="InterPro"/>
</dbReference>
<evidence type="ECO:0000256" key="1">
    <source>
        <dbReference type="SAM" id="MobiDB-lite"/>
    </source>
</evidence>
<dbReference type="OrthoDB" id="10039611at2759"/>
<dbReference type="GeneID" id="113494064"/>
<dbReference type="KEGG" id="tnl:113494064"/>
<sequence>MSEPKPGPSNACTFSSPKKKRAKKTPMNSAEKVTVINVFKHVEETWPQDSYPYKTDVINKTAEVMGISRATVNRFIKEYKTTGCLKSPPKPSPRVSKIDTLDDMDLGAIRRKVHMFYFNNELPTIDKVLEAVNSDETLPSFKRTTFYKVLKKLQFKYVKRNRKSALIDRDDIVLWRIKYLNTITKLRNEGKTIYYTDETWLNEGHTMNKVWQDETIKSVKEAHHQGLSTGLKNPSGKGKRLIVVHIGSNTGFLEGGELIFEAKKNDGDYHSEMDSYNFEKWFGQILLKLDANSVIVMDNAPYHSRRKEKIPTSSNKKSELQAWLKEKNISFEETEVKAQLLLKIKEVKDIYQTYVVDEMAHEKGITVVRLPPYHSEAIQNVATEEAWQKCIDHVIKEEQKMLKIDGIIDDLVDRFIIHVGESSSESSEFTE</sequence>
<dbReference type="PANTHER" id="PTHR33939:SF1">
    <property type="entry name" value="DUF4371 DOMAIN-CONTAINING PROTEIN"/>
    <property type="match status" value="1"/>
</dbReference>